<evidence type="ECO:0000313" key="1">
    <source>
        <dbReference type="EMBL" id="ORY64856.1"/>
    </source>
</evidence>
<dbReference type="Proteomes" id="UP000193689">
    <property type="component" value="Unassembled WGS sequence"/>
</dbReference>
<dbReference type="InParanoid" id="A0A1Y2E0I0"/>
<gene>
    <name evidence="1" type="ORF">BCR38DRAFT_185748</name>
</gene>
<dbReference type="AlphaFoldDB" id="A0A1Y2E0I0"/>
<dbReference type="OrthoDB" id="5333491at2759"/>
<dbReference type="GeneID" id="63770179"/>
<sequence length="515" mass="58165">MVHFPQEIHDNIVSFVETRIGEASVPFWERNNLPLARPPLAAVSRKFQRAVERLTFRALDTKPADLDDLERILTPSRQRFLKHMSFELSVPSYPPRIGSDDYGTDRARRANEEAATAMVRRLFRIMSSWSPQSSDEDSTPSVHFRLSGTSPTDDLLEEGHDYSMLDLTDMARDFPPLPCVKKFEIANGARVWHPRVPVVLTSKMARSAEVEWDLNVPEAPWDRYYIMNQNWRDGLVEALLLHPALPATVKDFSCALPAPLCEDMKVDSLPDFISPQNHDPVGLVLRRFTRDCSAISLDVPVHTSFFDPPPNCADDEPCWQAVEYFTVKANWCGPDGRWLFKDKNGATLSSDEPLLFINPQLPPGYQSTPAELQAALEYGDEWMWGRELPDPNSDEAAANQVHRWVPDDARVNALLTAFARACGRMLALHMASLDIHYRSSENWPLAVHCAAPGKSIPGRNWDEKYATGGTATWRIFIHAENGWRPDEPTLEIFRAIGGDRGRGDAVICFLDWGDC</sequence>
<comment type="caution">
    <text evidence="1">The sequence shown here is derived from an EMBL/GenBank/DDBJ whole genome shotgun (WGS) entry which is preliminary data.</text>
</comment>
<accession>A0A1Y2E0I0</accession>
<dbReference type="EMBL" id="MCFJ01000006">
    <property type="protein sequence ID" value="ORY64856.1"/>
    <property type="molecule type" value="Genomic_DNA"/>
</dbReference>
<dbReference type="RefSeq" id="XP_040716009.1">
    <property type="nucleotide sequence ID" value="XM_040853967.1"/>
</dbReference>
<evidence type="ECO:0000313" key="2">
    <source>
        <dbReference type="Proteomes" id="UP000193689"/>
    </source>
</evidence>
<name>A0A1Y2E0I0_9PEZI</name>
<organism evidence="1 2">
    <name type="scientific">Pseudomassariella vexata</name>
    <dbReference type="NCBI Taxonomy" id="1141098"/>
    <lineage>
        <taxon>Eukaryota</taxon>
        <taxon>Fungi</taxon>
        <taxon>Dikarya</taxon>
        <taxon>Ascomycota</taxon>
        <taxon>Pezizomycotina</taxon>
        <taxon>Sordariomycetes</taxon>
        <taxon>Xylariomycetidae</taxon>
        <taxon>Amphisphaeriales</taxon>
        <taxon>Pseudomassariaceae</taxon>
        <taxon>Pseudomassariella</taxon>
    </lineage>
</organism>
<keyword evidence="2" id="KW-1185">Reference proteome</keyword>
<proteinExistence type="predicted"/>
<protein>
    <submittedName>
        <fullName evidence="1">Uncharacterized protein</fullName>
    </submittedName>
</protein>
<reference evidence="1 2" key="1">
    <citation type="submission" date="2016-07" db="EMBL/GenBank/DDBJ databases">
        <title>Pervasive Adenine N6-methylation of Active Genes in Fungi.</title>
        <authorList>
            <consortium name="DOE Joint Genome Institute"/>
            <person name="Mondo S.J."/>
            <person name="Dannebaum R.O."/>
            <person name="Kuo R.C."/>
            <person name="Labutti K."/>
            <person name="Haridas S."/>
            <person name="Kuo A."/>
            <person name="Salamov A."/>
            <person name="Ahrendt S.R."/>
            <person name="Lipzen A."/>
            <person name="Sullivan W."/>
            <person name="Andreopoulos W.B."/>
            <person name="Clum A."/>
            <person name="Lindquist E."/>
            <person name="Daum C."/>
            <person name="Ramamoorthy G.K."/>
            <person name="Gryganskyi A."/>
            <person name="Culley D."/>
            <person name="Magnuson J.K."/>
            <person name="James T.Y."/>
            <person name="O'Malley M.A."/>
            <person name="Stajich J.E."/>
            <person name="Spatafora J.W."/>
            <person name="Visel A."/>
            <person name="Grigoriev I.V."/>
        </authorList>
    </citation>
    <scope>NUCLEOTIDE SEQUENCE [LARGE SCALE GENOMIC DNA]</scope>
    <source>
        <strain evidence="1 2">CBS 129021</strain>
    </source>
</reference>
<dbReference type="STRING" id="1141098.A0A1Y2E0I0"/>